<evidence type="ECO:0000313" key="1">
    <source>
        <dbReference type="EnsemblProtists" id="HpaP811338"/>
    </source>
</evidence>
<dbReference type="AlphaFoldDB" id="M4BXQ7"/>
<reference evidence="2" key="1">
    <citation type="journal article" date="2010" name="Science">
        <title>Signatures of adaptation to obligate biotrophy in the Hyaloperonospora arabidopsidis genome.</title>
        <authorList>
            <person name="Baxter L."/>
            <person name="Tripathy S."/>
            <person name="Ishaque N."/>
            <person name="Boot N."/>
            <person name="Cabral A."/>
            <person name="Kemen E."/>
            <person name="Thines M."/>
            <person name="Ah-Fong A."/>
            <person name="Anderson R."/>
            <person name="Badejoko W."/>
            <person name="Bittner-Eddy P."/>
            <person name="Boore J.L."/>
            <person name="Chibucos M.C."/>
            <person name="Coates M."/>
            <person name="Dehal P."/>
            <person name="Delehaunty K."/>
            <person name="Dong S."/>
            <person name="Downton P."/>
            <person name="Dumas B."/>
            <person name="Fabro G."/>
            <person name="Fronick C."/>
            <person name="Fuerstenberg S.I."/>
            <person name="Fulton L."/>
            <person name="Gaulin E."/>
            <person name="Govers F."/>
            <person name="Hughes L."/>
            <person name="Humphray S."/>
            <person name="Jiang R.H."/>
            <person name="Judelson H."/>
            <person name="Kamoun S."/>
            <person name="Kyung K."/>
            <person name="Meijer H."/>
            <person name="Minx P."/>
            <person name="Morris P."/>
            <person name="Nelson J."/>
            <person name="Phuntumart V."/>
            <person name="Qutob D."/>
            <person name="Rehmany A."/>
            <person name="Rougon-Cardoso A."/>
            <person name="Ryden P."/>
            <person name="Torto-Alalibo T."/>
            <person name="Studholme D."/>
            <person name="Wang Y."/>
            <person name="Win J."/>
            <person name="Wood J."/>
            <person name="Clifton S.W."/>
            <person name="Rogers J."/>
            <person name="Van den Ackerveken G."/>
            <person name="Jones J.D."/>
            <person name="McDowell J.M."/>
            <person name="Beynon J."/>
            <person name="Tyler B.M."/>
        </authorList>
    </citation>
    <scope>NUCLEOTIDE SEQUENCE [LARGE SCALE GENOMIC DNA]</scope>
    <source>
        <strain evidence="2">Emoy2</strain>
    </source>
</reference>
<dbReference type="HOGENOM" id="CLU_2890552_0_0_1"/>
<protein>
    <submittedName>
        <fullName evidence="1">Uncharacterized protein</fullName>
    </submittedName>
</protein>
<name>M4BXQ7_HYAAE</name>
<dbReference type="Proteomes" id="UP000011713">
    <property type="component" value="Unassembled WGS sequence"/>
</dbReference>
<dbReference type="EMBL" id="JH598032">
    <property type="status" value="NOT_ANNOTATED_CDS"/>
    <property type="molecule type" value="Genomic_DNA"/>
</dbReference>
<keyword evidence="2" id="KW-1185">Reference proteome</keyword>
<evidence type="ECO:0000313" key="2">
    <source>
        <dbReference type="Proteomes" id="UP000011713"/>
    </source>
</evidence>
<organism evidence="1 2">
    <name type="scientific">Hyaloperonospora arabidopsidis (strain Emoy2)</name>
    <name type="common">Downy mildew agent</name>
    <name type="synonym">Peronospora arabidopsidis</name>
    <dbReference type="NCBI Taxonomy" id="559515"/>
    <lineage>
        <taxon>Eukaryota</taxon>
        <taxon>Sar</taxon>
        <taxon>Stramenopiles</taxon>
        <taxon>Oomycota</taxon>
        <taxon>Peronosporomycetes</taxon>
        <taxon>Peronosporales</taxon>
        <taxon>Peronosporaceae</taxon>
        <taxon>Hyaloperonospora</taxon>
    </lineage>
</organism>
<proteinExistence type="predicted"/>
<dbReference type="EnsemblProtists" id="HpaT811338">
    <property type="protein sequence ID" value="HpaP811338"/>
    <property type="gene ID" value="HpaG811338"/>
</dbReference>
<sequence>MNPGLFTARIWSSQSRMRFSFSLQSLRVSRRSIVQRYTSQEGLIPKISCRSTWPVVGQYTGYQ</sequence>
<accession>M4BXQ7</accession>
<dbReference type="InParanoid" id="M4BXQ7"/>
<dbReference type="VEuPathDB" id="FungiDB:HpaG811338"/>
<reference evidence="1" key="2">
    <citation type="submission" date="2015-06" db="UniProtKB">
        <authorList>
            <consortium name="EnsemblProtists"/>
        </authorList>
    </citation>
    <scope>IDENTIFICATION</scope>
    <source>
        <strain evidence="1">Emoy2</strain>
    </source>
</reference>